<evidence type="ECO:0000256" key="4">
    <source>
        <dbReference type="ARBA" id="ARBA00022643"/>
    </source>
</evidence>
<keyword evidence="3 14" id="KW-0285">Flavoprotein</keyword>
<dbReference type="AlphaFoldDB" id="A0A2T2XB12"/>
<dbReference type="InterPro" id="IPR023465">
    <property type="entry name" value="Riboflavin_kinase_dom_sf"/>
</dbReference>
<dbReference type="EC" id="2.7.1.26" evidence="14"/>
<sequence length="306" mass="34169">MELFTGVGPEFSTTVIVGNFDGVHVGHQALIRQAKEIGQENQWPVVALTFDPHPAMVLRPQPPQNYLITPLDLKLYWLEYYGVDYVRVLSFDHELAMVPPFAFLTLEVAQRLRARAVVVGYNFTFGAGGAGTIETLRQWGELTGITVRIVEPVNTNSLIVSSSAIRQNIAERNIGEANDLLGHPFSVRAAVQRGDGRGSKIGIPTLNLFPPAQQIMPPYGVYAGYLTINGSETEWPGVANWGIRPTFGGDQPVLEVHVIDRDLGDLHEQSVRFDFHYSLRPEQKFDRVEALVRQIRQDIDKARELL</sequence>
<keyword evidence="11" id="KW-0511">Multifunctional enzyme</keyword>
<evidence type="ECO:0000256" key="14">
    <source>
        <dbReference type="PIRNR" id="PIRNR004491"/>
    </source>
</evidence>
<dbReference type="Pfam" id="PF01687">
    <property type="entry name" value="Flavokinase"/>
    <property type="match status" value="1"/>
</dbReference>
<dbReference type="PANTHER" id="PTHR22749:SF6">
    <property type="entry name" value="RIBOFLAVIN KINASE"/>
    <property type="match status" value="1"/>
</dbReference>
<dbReference type="GO" id="GO:0005524">
    <property type="term" value="F:ATP binding"/>
    <property type="evidence" value="ECO:0007669"/>
    <property type="project" value="UniProtKB-UniRule"/>
</dbReference>
<evidence type="ECO:0000313" key="17">
    <source>
        <dbReference type="Proteomes" id="UP000242699"/>
    </source>
</evidence>
<dbReference type="NCBIfam" id="TIGR00083">
    <property type="entry name" value="ribF"/>
    <property type="match status" value="1"/>
</dbReference>
<reference evidence="16 17" key="1">
    <citation type="journal article" date="2014" name="BMC Genomics">
        <title>Comparison of environmental and isolate Sulfobacillus genomes reveals diverse carbon, sulfur, nitrogen, and hydrogen metabolisms.</title>
        <authorList>
            <person name="Justice N.B."/>
            <person name="Norman A."/>
            <person name="Brown C.T."/>
            <person name="Singh A."/>
            <person name="Thomas B.C."/>
            <person name="Banfield J.F."/>
        </authorList>
    </citation>
    <scope>NUCLEOTIDE SEQUENCE [LARGE SCALE GENOMIC DNA]</scope>
    <source>
        <strain evidence="16">AMDSBA1</strain>
    </source>
</reference>
<evidence type="ECO:0000256" key="10">
    <source>
        <dbReference type="ARBA" id="ARBA00022840"/>
    </source>
</evidence>
<comment type="catalytic activity">
    <reaction evidence="12 14">
        <text>riboflavin + ATP = FMN + ADP + H(+)</text>
        <dbReference type="Rhea" id="RHEA:14357"/>
        <dbReference type="ChEBI" id="CHEBI:15378"/>
        <dbReference type="ChEBI" id="CHEBI:30616"/>
        <dbReference type="ChEBI" id="CHEBI:57986"/>
        <dbReference type="ChEBI" id="CHEBI:58210"/>
        <dbReference type="ChEBI" id="CHEBI:456216"/>
        <dbReference type="EC" id="2.7.1.26"/>
    </reaction>
</comment>
<evidence type="ECO:0000259" key="15">
    <source>
        <dbReference type="SMART" id="SM00904"/>
    </source>
</evidence>
<dbReference type="UniPathway" id="UPA00276">
    <property type="reaction ID" value="UER00406"/>
</dbReference>
<dbReference type="InterPro" id="IPR014729">
    <property type="entry name" value="Rossmann-like_a/b/a_fold"/>
</dbReference>
<keyword evidence="5 14" id="KW-0808">Transferase</keyword>
<keyword evidence="8 14" id="KW-0418">Kinase</keyword>
<comment type="similarity">
    <text evidence="14">Belongs to the ribF family.</text>
</comment>
<comment type="pathway">
    <text evidence="1 14">Cofactor biosynthesis; FAD biosynthesis; FAD from FMN: step 1/1.</text>
</comment>
<evidence type="ECO:0000256" key="3">
    <source>
        <dbReference type="ARBA" id="ARBA00022630"/>
    </source>
</evidence>
<gene>
    <name evidence="16" type="primary">ribF</name>
    <name evidence="16" type="ORF">C7B43_00260</name>
</gene>
<dbReference type="NCBIfam" id="TIGR00125">
    <property type="entry name" value="cyt_tran_rel"/>
    <property type="match status" value="1"/>
</dbReference>
<dbReference type="Gene3D" id="3.40.50.620">
    <property type="entry name" value="HUPs"/>
    <property type="match status" value="1"/>
</dbReference>
<evidence type="ECO:0000256" key="13">
    <source>
        <dbReference type="ARBA" id="ARBA00049494"/>
    </source>
</evidence>
<evidence type="ECO:0000256" key="6">
    <source>
        <dbReference type="ARBA" id="ARBA00022695"/>
    </source>
</evidence>
<dbReference type="EC" id="2.7.7.2" evidence="14"/>
<dbReference type="Gene3D" id="2.40.30.30">
    <property type="entry name" value="Riboflavin kinase-like"/>
    <property type="match status" value="1"/>
</dbReference>
<dbReference type="Pfam" id="PF06574">
    <property type="entry name" value="FAD_syn"/>
    <property type="match status" value="1"/>
</dbReference>
<evidence type="ECO:0000256" key="8">
    <source>
        <dbReference type="ARBA" id="ARBA00022777"/>
    </source>
</evidence>
<dbReference type="InterPro" id="IPR015864">
    <property type="entry name" value="FAD_synthase"/>
</dbReference>
<dbReference type="GO" id="GO:0009398">
    <property type="term" value="P:FMN biosynthetic process"/>
    <property type="evidence" value="ECO:0007669"/>
    <property type="project" value="UniProtKB-UniRule"/>
</dbReference>
<evidence type="ECO:0000256" key="7">
    <source>
        <dbReference type="ARBA" id="ARBA00022741"/>
    </source>
</evidence>
<dbReference type="SUPFAM" id="SSF52374">
    <property type="entry name" value="Nucleotidylyl transferase"/>
    <property type="match status" value="1"/>
</dbReference>
<comment type="caution">
    <text evidence="16">The sequence shown here is derived from an EMBL/GenBank/DDBJ whole genome shotgun (WGS) entry which is preliminary data.</text>
</comment>
<name>A0A2T2XB12_9FIRM</name>
<accession>A0A2T2XB12</accession>
<dbReference type="SUPFAM" id="SSF82114">
    <property type="entry name" value="Riboflavin kinase-like"/>
    <property type="match status" value="1"/>
</dbReference>
<comment type="pathway">
    <text evidence="2 14">Cofactor biosynthesis; FMN biosynthesis; FMN from riboflavin (ATP route): step 1/1.</text>
</comment>
<evidence type="ECO:0000256" key="9">
    <source>
        <dbReference type="ARBA" id="ARBA00022827"/>
    </source>
</evidence>
<dbReference type="GO" id="GO:0009231">
    <property type="term" value="P:riboflavin biosynthetic process"/>
    <property type="evidence" value="ECO:0007669"/>
    <property type="project" value="InterPro"/>
</dbReference>
<dbReference type="PIRSF" id="PIRSF004491">
    <property type="entry name" value="FAD_Synth"/>
    <property type="match status" value="1"/>
</dbReference>
<dbReference type="GO" id="GO:0006747">
    <property type="term" value="P:FAD biosynthetic process"/>
    <property type="evidence" value="ECO:0007669"/>
    <property type="project" value="UniProtKB-UniRule"/>
</dbReference>
<keyword evidence="9 14" id="KW-0274">FAD</keyword>
<proteinExistence type="inferred from homology"/>
<evidence type="ECO:0000256" key="12">
    <source>
        <dbReference type="ARBA" id="ARBA00047880"/>
    </source>
</evidence>
<dbReference type="PANTHER" id="PTHR22749">
    <property type="entry name" value="RIBOFLAVIN KINASE/FMN ADENYLYLTRANSFERASE"/>
    <property type="match status" value="1"/>
</dbReference>
<dbReference type="GO" id="GO:0008531">
    <property type="term" value="F:riboflavin kinase activity"/>
    <property type="evidence" value="ECO:0007669"/>
    <property type="project" value="UniProtKB-UniRule"/>
</dbReference>
<comment type="catalytic activity">
    <reaction evidence="13 14">
        <text>FMN + ATP + H(+) = FAD + diphosphate</text>
        <dbReference type="Rhea" id="RHEA:17237"/>
        <dbReference type="ChEBI" id="CHEBI:15378"/>
        <dbReference type="ChEBI" id="CHEBI:30616"/>
        <dbReference type="ChEBI" id="CHEBI:33019"/>
        <dbReference type="ChEBI" id="CHEBI:57692"/>
        <dbReference type="ChEBI" id="CHEBI:58210"/>
        <dbReference type="EC" id="2.7.7.2"/>
    </reaction>
</comment>
<organism evidence="16 17">
    <name type="scientific">Sulfobacillus benefaciens</name>
    <dbReference type="NCBI Taxonomy" id="453960"/>
    <lineage>
        <taxon>Bacteria</taxon>
        <taxon>Bacillati</taxon>
        <taxon>Bacillota</taxon>
        <taxon>Clostridia</taxon>
        <taxon>Eubacteriales</taxon>
        <taxon>Clostridiales Family XVII. Incertae Sedis</taxon>
        <taxon>Sulfobacillus</taxon>
    </lineage>
</organism>
<dbReference type="FunFam" id="3.40.50.620:FF:000021">
    <property type="entry name" value="Riboflavin biosynthesis protein"/>
    <property type="match status" value="1"/>
</dbReference>
<keyword evidence="6 14" id="KW-0548">Nucleotidyltransferase</keyword>
<evidence type="ECO:0000256" key="5">
    <source>
        <dbReference type="ARBA" id="ARBA00022679"/>
    </source>
</evidence>
<evidence type="ECO:0000256" key="2">
    <source>
        <dbReference type="ARBA" id="ARBA00005201"/>
    </source>
</evidence>
<protein>
    <recommendedName>
        <fullName evidence="14">Riboflavin biosynthesis protein</fullName>
    </recommendedName>
    <domain>
        <recommendedName>
            <fullName evidence="14">Riboflavin kinase</fullName>
            <ecNumber evidence="14">2.7.1.26</ecNumber>
        </recommendedName>
        <alternativeName>
            <fullName evidence="14">Flavokinase</fullName>
        </alternativeName>
    </domain>
    <domain>
        <recommendedName>
            <fullName evidence="14">FMN adenylyltransferase</fullName>
            <ecNumber evidence="14">2.7.7.2</ecNumber>
        </recommendedName>
        <alternativeName>
            <fullName evidence="14">FAD pyrophosphorylase</fullName>
        </alternativeName>
        <alternativeName>
            <fullName evidence="14">FAD synthase</fullName>
        </alternativeName>
    </domain>
</protein>
<evidence type="ECO:0000313" key="16">
    <source>
        <dbReference type="EMBL" id="PSR31694.1"/>
    </source>
</evidence>
<evidence type="ECO:0000256" key="1">
    <source>
        <dbReference type="ARBA" id="ARBA00004726"/>
    </source>
</evidence>
<dbReference type="InterPro" id="IPR002606">
    <property type="entry name" value="Riboflavin_kinase_bac"/>
</dbReference>
<keyword evidence="10 14" id="KW-0067">ATP-binding</keyword>
<dbReference type="InterPro" id="IPR015865">
    <property type="entry name" value="Riboflavin_kinase_bac/euk"/>
</dbReference>
<dbReference type="InterPro" id="IPR004821">
    <property type="entry name" value="Cyt_trans-like"/>
</dbReference>
<evidence type="ECO:0000256" key="11">
    <source>
        <dbReference type="ARBA" id="ARBA00023268"/>
    </source>
</evidence>
<dbReference type="EMBL" id="PXYT01000001">
    <property type="protein sequence ID" value="PSR31694.1"/>
    <property type="molecule type" value="Genomic_DNA"/>
</dbReference>
<dbReference type="InterPro" id="IPR023468">
    <property type="entry name" value="Riboflavin_kinase"/>
</dbReference>
<dbReference type="SMART" id="SM00904">
    <property type="entry name" value="Flavokinase"/>
    <property type="match status" value="1"/>
</dbReference>
<dbReference type="GO" id="GO:0003919">
    <property type="term" value="F:FMN adenylyltransferase activity"/>
    <property type="evidence" value="ECO:0007669"/>
    <property type="project" value="UniProtKB-UniRule"/>
</dbReference>
<dbReference type="UniPathway" id="UPA00277">
    <property type="reaction ID" value="UER00407"/>
</dbReference>
<dbReference type="Proteomes" id="UP000242699">
    <property type="component" value="Unassembled WGS sequence"/>
</dbReference>
<feature type="domain" description="Riboflavin kinase" evidence="15">
    <location>
        <begin position="180"/>
        <end position="306"/>
    </location>
</feature>
<keyword evidence="7 14" id="KW-0547">Nucleotide-binding</keyword>
<keyword evidence="4 14" id="KW-0288">FMN</keyword>
<dbReference type="CDD" id="cd02064">
    <property type="entry name" value="FAD_synthetase_N"/>
    <property type="match status" value="1"/>
</dbReference>